<protein>
    <submittedName>
        <fullName evidence="2">Formylmethionine deformylase</fullName>
    </submittedName>
</protein>
<dbReference type="EMBL" id="NFHO01000009">
    <property type="protein sequence ID" value="OUN42093.1"/>
    <property type="molecule type" value="Genomic_DNA"/>
</dbReference>
<evidence type="ECO:0000313" key="3">
    <source>
        <dbReference type="Proteomes" id="UP000196560"/>
    </source>
</evidence>
<comment type="caution">
    <text evidence="2">The sequence shown here is derived from an EMBL/GenBank/DDBJ whole genome shotgun (WGS) entry which is preliminary data.</text>
</comment>
<dbReference type="PANTHER" id="PTHR10458:SF22">
    <property type="entry name" value="PEPTIDE DEFORMYLASE"/>
    <property type="match status" value="1"/>
</dbReference>
<sequence>MIKEIVKDRDFLSKPAEPATADDAEVVQDLRDTIEALDDCVCLAANQIGSTKAIIVYEDNGRTFVMLNPKIKIAAQPYQAQESCLSLEEVSEVKRFQMITVGYQVVANGNLVSRTKRLSGWTAEIVQHAIDHCAGKLV</sequence>
<reference evidence="3" key="1">
    <citation type="submission" date="2017-04" db="EMBL/GenBank/DDBJ databases">
        <title>Function of individual gut microbiota members based on whole genome sequencing of pure cultures obtained from chicken caecum.</title>
        <authorList>
            <person name="Medvecky M."/>
            <person name="Cejkova D."/>
            <person name="Polansky O."/>
            <person name="Karasova D."/>
            <person name="Kubasova T."/>
            <person name="Cizek A."/>
            <person name="Rychlik I."/>
        </authorList>
    </citation>
    <scope>NUCLEOTIDE SEQUENCE [LARGE SCALE GENOMIC DNA]</scope>
    <source>
        <strain evidence="3">An70</strain>
    </source>
</reference>
<comment type="similarity">
    <text evidence="1">Belongs to the polypeptide deformylase family.</text>
</comment>
<evidence type="ECO:0000313" key="2">
    <source>
        <dbReference type="EMBL" id="OUN42093.1"/>
    </source>
</evidence>
<dbReference type="GO" id="GO:0042586">
    <property type="term" value="F:peptide deformylase activity"/>
    <property type="evidence" value="ECO:0007669"/>
    <property type="project" value="InterPro"/>
</dbReference>
<dbReference type="eggNOG" id="COG0242">
    <property type="taxonomic scope" value="Bacteria"/>
</dbReference>
<dbReference type="InterPro" id="IPR023635">
    <property type="entry name" value="Peptide_deformylase"/>
</dbReference>
<dbReference type="InterPro" id="IPR036821">
    <property type="entry name" value="Peptide_deformylase_sf"/>
</dbReference>
<gene>
    <name evidence="2" type="ORF">B5G21_08100</name>
</gene>
<dbReference type="Gene3D" id="3.90.45.10">
    <property type="entry name" value="Peptide deformylase"/>
    <property type="match status" value="1"/>
</dbReference>
<name>A0A1Y3U014_9ACTN</name>
<dbReference type="STRING" id="1118060.GCA_000311845_00532"/>
<dbReference type="RefSeq" id="WP_087186763.1">
    <property type="nucleotide sequence ID" value="NZ_NFHO01000009.1"/>
</dbReference>
<dbReference type="SUPFAM" id="SSF56420">
    <property type="entry name" value="Peptide deformylase"/>
    <property type="match status" value="1"/>
</dbReference>
<dbReference type="Proteomes" id="UP000196560">
    <property type="component" value="Unassembled WGS sequence"/>
</dbReference>
<proteinExistence type="inferred from homology"/>
<evidence type="ECO:0000256" key="1">
    <source>
        <dbReference type="ARBA" id="ARBA00010759"/>
    </source>
</evidence>
<keyword evidence="3" id="KW-1185">Reference proteome</keyword>
<accession>A0A1Y3U014</accession>
<dbReference type="PANTHER" id="PTHR10458">
    <property type="entry name" value="PEPTIDE DEFORMYLASE"/>
    <property type="match status" value="1"/>
</dbReference>
<dbReference type="PRINTS" id="PR01576">
    <property type="entry name" value="PDEFORMYLASE"/>
</dbReference>
<organism evidence="2 3">
    <name type="scientific">Enorma massiliensis</name>
    <dbReference type="NCBI Taxonomy" id="1472761"/>
    <lineage>
        <taxon>Bacteria</taxon>
        <taxon>Bacillati</taxon>
        <taxon>Actinomycetota</taxon>
        <taxon>Coriobacteriia</taxon>
        <taxon>Coriobacteriales</taxon>
        <taxon>Coriobacteriaceae</taxon>
        <taxon>Enorma</taxon>
    </lineage>
</organism>
<dbReference type="AlphaFoldDB" id="A0A1Y3U014"/>
<dbReference type="PIRSF" id="PIRSF004749">
    <property type="entry name" value="Pep_def"/>
    <property type="match status" value="1"/>
</dbReference>
<dbReference type="Pfam" id="PF01327">
    <property type="entry name" value="Pep_deformylase"/>
    <property type="match status" value="1"/>
</dbReference>